<dbReference type="AlphaFoldDB" id="A0A1H2QSD5"/>
<accession>A0A1H2QSD5</accession>
<dbReference type="PROSITE" id="PS51686">
    <property type="entry name" value="SAM_MT_RSMB_NOP"/>
    <property type="match status" value="1"/>
</dbReference>
<dbReference type="InterPro" id="IPR023267">
    <property type="entry name" value="RCMT"/>
</dbReference>
<name>A0A1H2QSD5_9RHOB</name>
<dbReference type="InterPro" id="IPR029063">
    <property type="entry name" value="SAM-dependent_MTases_sf"/>
</dbReference>
<dbReference type="OrthoDB" id="9810297at2"/>
<dbReference type="STRING" id="356660.SAMN05444336_101137"/>
<dbReference type="InterPro" id="IPR049560">
    <property type="entry name" value="MeTrfase_RsmB-F_NOP2_cat"/>
</dbReference>
<sequence>MTPAARAQAAIEILDRFRPLEAGNEPMDRHLIAWGRRSRFAGSGDRAAVADLVYAALRRWRSLAWPPMAEDAEPPAGARPRLLALADEAGTLDVLFSGLGHAPAPPTEAERAWLALRRDADPAAAPDPVRFDLPDWLAAPMRDSLGEQAPAVLSALGERAPLDLRVNRLRATPEAARAALAAEGIAAEPVALAPAPGAALPALPDALRVTAGARALRRAAAYLDGSVEIQDIASQAVAAFADARPGERALDFCAGGGGKALALAAAMEGKGEVFAHDGDPRRMSDLPARAARAGARIRRVTDPEAAPPCDLVLVDAPCSGSGAWRRNPDAKWGFGSGDLSALVETQAAILDRAAARVAPGGRLVYATCSLLEAENRAQAREFAARSPDFTLEGDMILTPLEGGDGFYAARFRRL</sequence>
<keyword evidence="8" id="KW-1185">Reference proteome</keyword>
<dbReference type="PANTHER" id="PTHR22807:SF53">
    <property type="entry name" value="RIBOSOMAL RNA SMALL SUBUNIT METHYLTRANSFERASE B-RELATED"/>
    <property type="match status" value="1"/>
</dbReference>
<evidence type="ECO:0000259" key="6">
    <source>
        <dbReference type="PROSITE" id="PS51686"/>
    </source>
</evidence>
<feature type="binding site" evidence="5">
    <location>
        <position position="315"/>
    </location>
    <ligand>
        <name>S-adenosyl-L-methionine</name>
        <dbReference type="ChEBI" id="CHEBI:59789"/>
    </ligand>
</feature>
<evidence type="ECO:0000256" key="3">
    <source>
        <dbReference type="ARBA" id="ARBA00022691"/>
    </source>
</evidence>
<keyword evidence="1 5" id="KW-0489">Methyltransferase</keyword>
<dbReference type="Pfam" id="PF01189">
    <property type="entry name" value="Methyltr_RsmB-F"/>
    <property type="match status" value="1"/>
</dbReference>
<dbReference type="InterPro" id="IPR001678">
    <property type="entry name" value="MeTrfase_RsmB-F_NOP2_dom"/>
</dbReference>
<comment type="similarity">
    <text evidence="5">Belongs to the class I-like SAM-binding methyltransferase superfamily. RsmB/NOP family.</text>
</comment>
<feature type="binding site" evidence="5">
    <location>
        <position position="277"/>
    </location>
    <ligand>
        <name>S-adenosyl-L-methionine</name>
        <dbReference type="ChEBI" id="CHEBI:59789"/>
    </ligand>
</feature>
<dbReference type="Proteomes" id="UP000199118">
    <property type="component" value="Unassembled WGS sequence"/>
</dbReference>
<evidence type="ECO:0000256" key="1">
    <source>
        <dbReference type="ARBA" id="ARBA00022603"/>
    </source>
</evidence>
<evidence type="ECO:0000256" key="2">
    <source>
        <dbReference type="ARBA" id="ARBA00022679"/>
    </source>
</evidence>
<dbReference type="Gene3D" id="3.40.50.150">
    <property type="entry name" value="Vaccinia Virus protein VP39"/>
    <property type="match status" value="1"/>
</dbReference>
<comment type="caution">
    <text evidence="5">Lacks conserved residue(s) required for the propagation of feature annotation.</text>
</comment>
<dbReference type="RefSeq" id="WP_092679228.1">
    <property type="nucleotide sequence ID" value="NZ_FNMZ01000001.1"/>
</dbReference>
<gene>
    <name evidence="7" type="ORF">SAMN05444336_101137</name>
</gene>
<evidence type="ECO:0000256" key="4">
    <source>
        <dbReference type="ARBA" id="ARBA00022884"/>
    </source>
</evidence>
<reference evidence="7 8" key="1">
    <citation type="submission" date="2016-10" db="EMBL/GenBank/DDBJ databases">
        <authorList>
            <person name="de Groot N.N."/>
        </authorList>
    </citation>
    <scope>NUCLEOTIDE SEQUENCE [LARGE SCALE GENOMIC DNA]</scope>
    <source>
        <strain evidence="7 8">DSM 17890</strain>
    </source>
</reference>
<keyword evidence="4 5" id="KW-0694">RNA-binding</keyword>
<feature type="active site" description="Nucleophile" evidence="5">
    <location>
        <position position="368"/>
    </location>
</feature>
<evidence type="ECO:0000313" key="8">
    <source>
        <dbReference type="Proteomes" id="UP000199118"/>
    </source>
</evidence>
<dbReference type="GO" id="GO:0008173">
    <property type="term" value="F:RNA methyltransferase activity"/>
    <property type="evidence" value="ECO:0007669"/>
    <property type="project" value="InterPro"/>
</dbReference>
<feature type="domain" description="SAM-dependent MTase RsmB/NOP-type" evidence="6">
    <location>
        <begin position="152"/>
        <end position="414"/>
    </location>
</feature>
<dbReference type="Gene3D" id="3.30.70.1170">
    <property type="entry name" value="Sun protein, domain 3"/>
    <property type="match status" value="1"/>
</dbReference>
<dbReference type="GO" id="GO:0003723">
    <property type="term" value="F:RNA binding"/>
    <property type="evidence" value="ECO:0007669"/>
    <property type="project" value="UniProtKB-UniRule"/>
</dbReference>
<keyword evidence="2 5" id="KW-0808">Transferase</keyword>
<keyword evidence="3 5" id="KW-0949">S-adenosyl-L-methionine</keyword>
<dbReference type="PANTHER" id="PTHR22807">
    <property type="entry name" value="NOP2 YEAST -RELATED NOL1/NOP2/FMU SUN DOMAIN-CONTAINING"/>
    <property type="match status" value="1"/>
</dbReference>
<dbReference type="PRINTS" id="PR02008">
    <property type="entry name" value="RCMTFAMILY"/>
</dbReference>
<organism evidence="7 8">
    <name type="scientific">Albimonas donghaensis</name>
    <dbReference type="NCBI Taxonomy" id="356660"/>
    <lineage>
        <taxon>Bacteria</taxon>
        <taxon>Pseudomonadati</taxon>
        <taxon>Pseudomonadota</taxon>
        <taxon>Alphaproteobacteria</taxon>
        <taxon>Rhodobacterales</taxon>
        <taxon>Paracoccaceae</taxon>
        <taxon>Albimonas</taxon>
    </lineage>
</organism>
<protein>
    <submittedName>
        <fullName evidence="7">16S rRNA (Cytosine967-C5)-methyltransferase</fullName>
    </submittedName>
</protein>
<dbReference type="SUPFAM" id="SSF53335">
    <property type="entry name" value="S-adenosyl-L-methionine-dependent methyltransferases"/>
    <property type="match status" value="1"/>
</dbReference>
<evidence type="ECO:0000313" key="7">
    <source>
        <dbReference type="EMBL" id="SDW10107.1"/>
    </source>
</evidence>
<dbReference type="Pfam" id="PF22458">
    <property type="entry name" value="RsmF-B_ferredox"/>
    <property type="match status" value="1"/>
</dbReference>
<evidence type="ECO:0000256" key="5">
    <source>
        <dbReference type="PROSITE-ProRule" id="PRU01023"/>
    </source>
</evidence>
<proteinExistence type="inferred from homology"/>
<dbReference type="InterPro" id="IPR054728">
    <property type="entry name" value="RsmB-like_ferredoxin"/>
</dbReference>
<dbReference type="GO" id="GO:0001510">
    <property type="term" value="P:RNA methylation"/>
    <property type="evidence" value="ECO:0007669"/>
    <property type="project" value="InterPro"/>
</dbReference>
<dbReference type="EMBL" id="FNMZ01000001">
    <property type="protein sequence ID" value="SDW10107.1"/>
    <property type="molecule type" value="Genomic_DNA"/>
</dbReference>